<dbReference type="GO" id="GO:0016491">
    <property type="term" value="F:oxidoreductase activity"/>
    <property type="evidence" value="ECO:0007669"/>
    <property type="project" value="InterPro"/>
</dbReference>
<reference evidence="2" key="1">
    <citation type="journal article" date="2020" name="mSystems">
        <title>Genome- and Community-Level Interaction Insights into Carbon Utilization and Element Cycling Functions of Hydrothermarchaeota in Hydrothermal Sediment.</title>
        <authorList>
            <person name="Zhou Z."/>
            <person name="Liu Y."/>
            <person name="Xu W."/>
            <person name="Pan J."/>
            <person name="Luo Z.H."/>
            <person name="Li M."/>
        </authorList>
    </citation>
    <scope>NUCLEOTIDE SEQUENCE [LARGE SCALE GENOMIC DNA]</scope>
    <source>
        <strain evidence="2">SpSt-1259</strain>
    </source>
</reference>
<dbReference type="InterPro" id="IPR036188">
    <property type="entry name" value="FAD/NAD-bd_sf"/>
</dbReference>
<protein>
    <recommendedName>
        <fullName evidence="1">FAD/NAD(P)-binding domain-containing protein</fullName>
    </recommendedName>
</protein>
<dbReference type="Pfam" id="PF07992">
    <property type="entry name" value="Pyr_redox_2"/>
    <property type="match status" value="1"/>
</dbReference>
<evidence type="ECO:0000259" key="1">
    <source>
        <dbReference type="Pfam" id="PF07992"/>
    </source>
</evidence>
<dbReference type="EMBL" id="DSFE01000078">
    <property type="protein sequence ID" value="HEU97916.1"/>
    <property type="molecule type" value="Genomic_DNA"/>
</dbReference>
<dbReference type="PANTHER" id="PTHR43755">
    <property type="match status" value="1"/>
</dbReference>
<dbReference type="InterPro" id="IPR052541">
    <property type="entry name" value="SQRD"/>
</dbReference>
<organism evidence="2">
    <name type="scientific">Fervidicoccus fontis</name>
    <dbReference type="NCBI Taxonomy" id="683846"/>
    <lineage>
        <taxon>Archaea</taxon>
        <taxon>Thermoproteota</taxon>
        <taxon>Thermoprotei</taxon>
        <taxon>Fervidicoccales</taxon>
        <taxon>Fervidicoccaceae</taxon>
        <taxon>Fervidicoccus</taxon>
    </lineage>
</organism>
<dbReference type="InterPro" id="IPR023753">
    <property type="entry name" value="FAD/NAD-binding_dom"/>
</dbReference>
<feature type="domain" description="FAD/NAD(P)-binding" evidence="1">
    <location>
        <begin position="4"/>
        <end position="243"/>
    </location>
</feature>
<sequence length="404" mass="45582">MGKKIVILGGGAAGTIAAINFAEAKRKHGLDMDITVVNKDEWTYMPPLWADVALDGLPIEKTRAPIRNLEKYGASVIVKEAKKIEPAERKILLSDGESISYDYLFVTLGLRNGWEGIPGYDKAGYHNYDPQAAVELNKTLRNFKGGKIVIAVPEVPFRCGIYPMEFATALGHILHTKGIKSKIVILSPKMPDVGDISWALGKDIGKLWHKYFEKYNIEIKRHDGIEKIDDSSRTVSMKEEEETHDRKAVITKHFEETYDLLIKVPMPRPPDPLNDPQFLYEQDKRFVKARPSDFRHPEYDDIFLTGEHSMPPTGLGTAGVFVDTATLKALSILLHELYGVGEPTEVHSVACVAYSGDKGFLGVCEVEFNGQEYTWRNCYNMAENFVMKIIKRAFYQGWLDKLRI</sequence>
<dbReference type="Gene3D" id="3.50.50.100">
    <property type="match status" value="1"/>
</dbReference>
<dbReference type="PANTHER" id="PTHR43755:SF1">
    <property type="entry name" value="FAD-DEPENDENT PYRIDINE NUCLEOTIDE-DISULPHIDE OXIDOREDUCTASE"/>
    <property type="match status" value="1"/>
</dbReference>
<dbReference type="AlphaFoldDB" id="A0A7C2URT3"/>
<dbReference type="Proteomes" id="UP000885664">
    <property type="component" value="Unassembled WGS sequence"/>
</dbReference>
<evidence type="ECO:0000313" key="2">
    <source>
        <dbReference type="EMBL" id="HEU97916.1"/>
    </source>
</evidence>
<comment type="caution">
    <text evidence="2">The sequence shown here is derived from an EMBL/GenBank/DDBJ whole genome shotgun (WGS) entry which is preliminary data.</text>
</comment>
<accession>A0A7C2URT3</accession>
<proteinExistence type="predicted"/>
<dbReference type="SUPFAM" id="SSF51905">
    <property type="entry name" value="FAD/NAD(P)-binding domain"/>
    <property type="match status" value="2"/>
</dbReference>
<name>A0A7C2URT3_9CREN</name>
<gene>
    <name evidence="2" type="ORF">ENO36_03575</name>
</gene>